<evidence type="ECO:0000313" key="3">
    <source>
        <dbReference type="EMBL" id="GAA4175719.1"/>
    </source>
</evidence>
<gene>
    <name evidence="3" type="ORF">GCM10022287_21760</name>
</gene>
<evidence type="ECO:0000256" key="1">
    <source>
        <dbReference type="SAM" id="Coils"/>
    </source>
</evidence>
<dbReference type="EMBL" id="BAABBW010000003">
    <property type="protein sequence ID" value="GAA4175719.1"/>
    <property type="molecule type" value="Genomic_DNA"/>
</dbReference>
<feature type="transmembrane region" description="Helical" evidence="2">
    <location>
        <begin position="98"/>
        <end position="116"/>
    </location>
</feature>
<dbReference type="Proteomes" id="UP001501079">
    <property type="component" value="Unassembled WGS sequence"/>
</dbReference>
<sequence>MNEEVPSGVLIDLIKDVKAEITGLRADFKNYVTQEVFDLKTKQLENLIDLETKAREAAVLAEANARKDAIKAETSEREQLEDQIVQEKAERKTSRNQMFGALIGAVSVIIAAATLYETWLAH</sequence>
<feature type="coiled-coil region" evidence="1">
    <location>
        <begin position="63"/>
        <end position="97"/>
    </location>
</feature>
<keyword evidence="2" id="KW-0472">Membrane</keyword>
<comment type="caution">
    <text evidence="3">The sequence shown here is derived from an EMBL/GenBank/DDBJ whole genome shotgun (WGS) entry which is preliminary data.</text>
</comment>
<evidence type="ECO:0000313" key="4">
    <source>
        <dbReference type="Proteomes" id="UP001501079"/>
    </source>
</evidence>
<organism evidence="3 4">
    <name type="scientific">Gryllotalpicola koreensis</name>
    <dbReference type="NCBI Taxonomy" id="993086"/>
    <lineage>
        <taxon>Bacteria</taxon>
        <taxon>Bacillati</taxon>
        <taxon>Actinomycetota</taxon>
        <taxon>Actinomycetes</taxon>
        <taxon>Micrococcales</taxon>
        <taxon>Microbacteriaceae</taxon>
        <taxon>Gryllotalpicola</taxon>
    </lineage>
</organism>
<dbReference type="RefSeq" id="WP_344754260.1">
    <property type="nucleotide sequence ID" value="NZ_BAABBW010000003.1"/>
</dbReference>
<evidence type="ECO:0000256" key="2">
    <source>
        <dbReference type="SAM" id="Phobius"/>
    </source>
</evidence>
<evidence type="ECO:0008006" key="5">
    <source>
        <dbReference type="Google" id="ProtNLM"/>
    </source>
</evidence>
<name>A0ABP8A1P3_9MICO</name>
<protein>
    <recommendedName>
        <fullName evidence="5">DUF3618 domain-containing protein</fullName>
    </recommendedName>
</protein>
<accession>A0ABP8A1P3</accession>
<keyword evidence="4" id="KW-1185">Reference proteome</keyword>
<keyword evidence="1" id="KW-0175">Coiled coil</keyword>
<keyword evidence="2" id="KW-1133">Transmembrane helix</keyword>
<proteinExistence type="predicted"/>
<keyword evidence="2" id="KW-0812">Transmembrane</keyword>
<reference evidence="4" key="1">
    <citation type="journal article" date="2019" name="Int. J. Syst. Evol. Microbiol.">
        <title>The Global Catalogue of Microorganisms (GCM) 10K type strain sequencing project: providing services to taxonomists for standard genome sequencing and annotation.</title>
        <authorList>
            <consortium name="The Broad Institute Genomics Platform"/>
            <consortium name="The Broad Institute Genome Sequencing Center for Infectious Disease"/>
            <person name="Wu L."/>
            <person name="Ma J."/>
        </authorList>
    </citation>
    <scope>NUCLEOTIDE SEQUENCE [LARGE SCALE GENOMIC DNA]</scope>
    <source>
        <strain evidence="4">JCM 17591</strain>
    </source>
</reference>